<gene>
    <name evidence="8" type="ORF">A7T00_23740</name>
</gene>
<dbReference type="PANTHER" id="PTHR30290:SF10">
    <property type="entry name" value="PERIPLASMIC OLIGOPEPTIDE-BINDING PROTEIN-RELATED"/>
    <property type="match status" value="1"/>
</dbReference>
<keyword evidence="8" id="KW-0067">ATP-binding</keyword>
<dbReference type="SUPFAM" id="SSF53850">
    <property type="entry name" value="Periplasmic binding protein-like II"/>
    <property type="match status" value="1"/>
</dbReference>
<feature type="signal peptide" evidence="6">
    <location>
        <begin position="1"/>
        <end position="21"/>
    </location>
</feature>
<sequence length="660" mass="73279">MKSSKLLALAGVTLLAAATLAACSGSSSNAKGEKTFSYIYETDPDNLNYLTTGKAATANITSNVIDGLLENDRYGNFVPSMAEDWSVSKDGLTYTYTLRKDAKWYTSEGEEYAEVKAQDFVTGLKYAADKKSDGLYLVQESIKGLDAYVKGEITDFSQVGIKALDDYTVQYTLNKPESFWNSKTTMGVLAPVNEEFLNSKGDDFAKGTDPSSILYNGPFLLKSIVAKSSVEFEKNPNYWDKDNVHLDKVKLSFWDGQDTNKPTEAFKDGSFTMARLFPTSASYSETEKAFKDNIVYTQQDSTTYLVGTNIDRQSYKYTSKTTDEEKASTKKALLNKDFRQAIAFGFDRTAYASQVNGASGATKLLRNLFVPPTFVQADGKNFGELVKEKLVTYGDEWSNVNLDDAQDGLYSPDKAKAEFAKAKAALQAEGVKFPIHLDMPVDQTNTTKVQRVQSFKQSVEENLGSDNVVIDIQQLQKDDVQNITYFAETAAGEDWDISDNVGWSPDYIDPSTYLDIIKPSVGENTKTYLGFDSGTNNAAAKQVGLEDYEKMVVEAGEETTDVSKRYEKYAAAQAWLTDSALLIPTTSQTGRPMLSKMVPFTLPFAYSGNKGMSEALLYKYLEVQDKAVTTEEYQKAQEKWLKEKEESNKKAQEDLANHVK</sequence>
<dbReference type="GO" id="GO:0015833">
    <property type="term" value="P:peptide transport"/>
    <property type="evidence" value="ECO:0007669"/>
    <property type="project" value="TreeGrafter"/>
</dbReference>
<reference evidence="8" key="1">
    <citation type="submission" date="2016-09" db="EMBL/GenBank/DDBJ databases">
        <title>Whole genome sequencing of Salmonella enterica.</title>
        <authorList>
            <person name="Bell R."/>
        </authorList>
    </citation>
    <scope>NUCLEOTIDE SEQUENCE [LARGE SCALE GENOMIC DNA]</scope>
    <source>
        <strain evidence="8">CFSAN044978</strain>
    </source>
</reference>
<dbReference type="AlphaFoldDB" id="A0A1S0Z9W4"/>
<dbReference type="CDD" id="cd08504">
    <property type="entry name" value="PBP2_OppA"/>
    <property type="match status" value="1"/>
</dbReference>
<evidence type="ECO:0000256" key="2">
    <source>
        <dbReference type="ARBA" id="ARBA00005695"/>
    </source>
</evidence>
<comment type="similarity">
    <text evidence="2">Belongs to the bacterial solute-binding protein 5 family.</text>
</comment>
<feature type="region of interest" description="Disordered" evidence="5">
    <location>
        <begin position="636"/>
        <end position="660"/>
    </location>
</feature>
<dbReference type="Gene3D" id="3.40.190.10">
    <property type="entry name" value="Periplasmic binding protein-like II"/>
    <property type="match status" value="1"/>
</dbReference>
<keyword evidence="3" id="KW-0813">Transport</keyword>
<name>A0A1S0Z9W4_SALET</name>
<evidence type="ECO:0000256" key="6">
    <source>
        <dbReference type="SAM" id="SignalP"/>
    </source>
</evidence>
<dbReference type="GO" id="GO:0043190">
    <property type="term" value="C:ATP-binding cassette (ABC) transporter complex"/>
    <property type="evidence" value="ECO:0007669"/>
    <property type="project" value="InterPro"/>
</dbReference>
<dbReference type="InterPro" id="IPR023765">
    <property type="entry name" value="SBP_5_CS"/>
</dbReference>
<dbReference type="PROSITE" id="PS01040">
    <property type="entry name" value="SBP_BACTERIAL_5"/>
    <property type="match status" value="1"/>
</dbReference>
<dbReference type="GO" id="GO:1904680">
    <property type="term" value="F:peptide transmembrane transporter activity"/>
    <property type="evidence" value="ECO:0007669"/>
    <property type="project" value="TreeGrafter"/>
</dbReference>
<evidence type="ECO:0000256" key="3">
    <source>
        <dbReference type="ARBA" id="ARBA00022448"/>
    </source>
</evidence>
<evidence type="ECO:0000313" key="8">
    <source>
        <dbReference type="EMBL" id="OHG62354.1"/>
    </source>
</evidence>
<dbReference type="GO" id="GO:0005524">
    <property type="term" value="F:ATP binding"/>
    <property type="evidence" value="ECO:0007669"/>
    <property type="project" value="UniProtKB-KW"/>
</dbReference>
<protein>
    <submittedName>
        <fullName evidence="8">Peptide ABC transporter ATP-binding protein</fullName>
    </submittedName>
</protein>
<dbReference type="InterPro" id="IPR030678">
    <property type="entry name" value="Peptide/Ni-bd"/>
</dbReference>
<comment type="subcellular location">
    <subcellularLocation>
        <location evidence="1">Periplasm</location>
    </subcellularLocation>
</comment>
<evidence type="ECO:0000256" key="4">
    <source>
        <dbReference type="ARBA" id="ARBA00022729"/>
    </source>
</evidence>
<proteinExistence type="inferred from homology"/>
<organism evidence="8">
    <name type="scientific">Salmonella enterica subsp. enterica serovar Saintpaul</name>
    <dbReference type="NCBI Taxonomy" id="90105"/>
    <lineage>
        <taxon>Bacteria</taxon>
        <taxon>Pseudomonadati</taxon>
        <taxon>Pseudomonadota</taxon>
        <taxon>Gammaproteobacteria</taxon>
        <taxon>Enterobacterales</taxon>
        <taxon>Enterobacteriaceae</taxon>
        <taxon>Salmonella</taxon>
    </lineage>
</organism>
<feature type="domain" description="Solute-binding protein family 5" evidence="7">
    <location>
        <begin position="77"/>
        <end position="518"/>
    </location>
</feature>
<dbReference type="GO" id="GO:0030288">
    <property type="term" value="C:outer membrane-bounded periplasmic space"/>
    <property type="evidence" value="ECO:0007669"/>
    <property type="project" value="UniProtKB-ARBA"/>
</dbReference>
<evidence type="ECO:0000259" key="7">
    <source>
        <dbReference type="Pfam" id="PF00496"/>
    </source>
</evidence>
<keyword evidence="8" id="KW-0547">Nucleotide-binding</keyword>
<dbReference type="InterPro" id="IPR039424">
    <property type="entry name" value="SBP_5"/>
</dbReference>
<dbReference type="EMBL" id="MLZC01000014">
    <property type="protein sequence ID" value="OHG62354.1"/>
    <property type="molecule type" value="Genomic_DNA"/>
</dbReference>
<dbReference type="PIRSF" id="PIRSF002741">
    <property type="entry name" value="MppA"/>
    <property type="match status" value="1"/>
</dbReference>
<dbReference type="PANTHER" id="PTHR30290">
    <property type="entry name" value="PERIPLASMIC BINDING COMPONENT OF ABC TRANSPORTER"/>
    <property type="match status" value="1"/>
</dbReference>
<evidence type="ECO:0000256" key="5">
    <source>
        <dbReference type="SAM" id="MobiDB-lite"/>
    </source>
</evidence>
<comment type="caution">
    <text evidence="8">The sequence shown here is derived from an EMBL/GenBank/DDBJ whole genome shotgun (WGS) entry which is preliminary data.</text>
</comment>
<dbReference type="InterPro" id="IPR000914">
    <property type="entry name" value="SBP_5_dom"/>
</dbReference>
<dbReference type="Gene3D" id="3.10.105.10">
    <property type="entry name" value="Dipeptide-binding Protein, Domain 3"/>
    <property type="match status" value="1"/>
</dbReference>
<feature type="chain" id="PRO_5010298289" evidence="6">
    <location>
        <begin position="22"/>
        <end position="660"/>
    </location>
</feature>
<accession>A0A1S0Z9W4</accession>
<dbReference type="PROSITE" id="PS51257">
    <property type="entry name" value="PROKAR_LIPOPROTEIN"/>
    <property type="match status" value="1"/>
</dbReference>
<evidence type="ECO:0000256" key="1">
    <source>
        <dbReference type="ARBA" id="ARBA00004418"/>
    </source>
</evidence>
<dbReference type="Pfam" id="PF00496">
    <property type="entry name" value="SBP_bac_5"/>
    <property type="match status" value="1"/>
</dbReference>
<keyword evidence="4 6" id="KW-0732">Signal</keyword>